<organism evidence="2 3">
    <name type="scientific">Paenibacillus contaminans</name>
    <dbReference type="NCBI Taxonomy" id="450362"/>
    <lineage>
        <taxon>Bacteria</taxon>
        <taxon>Bacillati</taxon>
        <taxon>Bacillota</taxon>
        <taxon>Bacilli</taxon>
        <taxon>Bacillales</taxon>
        <taxon>Paenibacillaceae</taxon>
        <taxon>Paenibacillus</taxon>
    </lineage>
</organism>
<comment type="caution">
    <text evidence="2">The sequence shown here is derived from an EMBL/GenBank/DDBJ whole genome shotgun (WGS) entry which is preliminary data.</text>
</comment>
<reference evidence="2 3" key="1">
    <citation type="journal article" date="2009" name="Int. J. Syst. Evol. Microbiol.">
        <title>Paenibacillus contaminans sp. nov., isolated from a contaminated laboratory plate.</title>
        <authorList>
            <person name="Chou J.H."/>
            <person name="Lee J.H."/>
            <person name="Lin M.C."/>
            <person name="Chang P.S."/>
            <person name="Arun A.B."/>
            <person name="Young C.C."/>
            <person name="Chen W.M."/>
        </authorList>
    </citation>
    <scope>NUCLEOTIDE SEQUENCE [LARGE SCALE GENOMIC DNA]</scope>
    <source>
        <strain evidence="2 3">CKOBP-6</strain>
    </source>
</reference>
<name>A0A329MNQ1_9BACL</name>
<sequence length="169" mass="19400">MLERKIRYDRSVVEYDCRLLHRDDRQAVLRYEITSPFSIPAGAADLLIPAGSFTVAYYWIDKPYNVYMWRDASGRYLGSYFNIVKNTSFSEAAVTFEDLIVDVLVLPDGSRFILDEDELPQPLAIFENGSVHRALTSLISSVNELLSDLMRDTVIREYHMTPAPLLKRS</sequence>
<evidence type="ECO:0000313" key="2">
    <source>
        <dbReference type="EMBL" id="RAV20926.1"/>
    </source>
</evidence>
<dbReference type="RefSeq" id="WP_113031206.1">
    <property type="nucleotide sequence ID" value="NZ_QMFB01000006.1"/>
</dbReference>
<keyword evidence="3" id="KW-1185">Reference proteome</keyword>
<dbReference type="InterPro" id="IPR035930">
    <property type="entry name" value="FomD-like_sf"/>
</dbReference>
<dbReference type="SUPFAM" id="SSF159234">
    <property type="entry name" value="FomD-like"/>
    <property type="match status" value="1"/>
</dbReference>
<evidence type="ECO:0000313" key="3">
    <source>
        <dbReference type="Proteomes" id="UP000250369"/>
    </source>
</evidence>
<feature type="domain" description="DUF402" evidence="1">
    <location>
        <begin position="52"/>
        <end position="121"/>
    </location>
</feature>
<dbReference type="InterPro" id="IPR007295">
    <property type="entry name" value="DUF402"/>
</dbReference>
<proteinExistence type="predicted"/>
<dbReference type="Pfam" id="PF04167">
    <property type="entry name" value="DUF402"/>
    <property type="match status" value="1"/>
</dbReference>
<evidence type="ECO:0000259" key="1">
    <source>
        <dbReference type="Pfam" id="PF04167"/>
    </source>
</evidence>
<dbReference type="PANTHER" id="PTHR41271">
    <property type="entry name" value="DUF402 DOMAIN-CONTAINING PROTEIN"/>
    <property type="match status" value="1"/>
</dbReference>
<dbReference type="AlphaFoldDB" id="A0A329MNQ1"/>
<accession>A0A329MNQ1</accession>
<dbReference type="Proteomes" id="UP000250369">
    <property type="component" value="Unassembled WGS sequence"/>
</dbReference>
<dbReference type="PANTHER" id="PTHR41271:SF1">
    <property type="entry name" value="DUF402 DOMAIN-CONTAINING PROTEIN"/>
    <property type="match status" value="1"/>
</dbReference>
<gene>
    <name evidence="2" type="ORF">DQG23_12605</name>
</gene>
<dbReference type="EMBL" id="QMFB01000006">
    <property type="protein sequence ID" value="RAV20926.1"/>
    <property type="molecule type" value="Genomic_DNA"/>
</dbReference>
<dbReference type="Gene3D" id="2.40.380.10">
    <property type="entry name" value="FomD-like"/>
    <property type="match status" value="1"/>
</dbReference>
<protein>
    <submittedName>
        <fullName evidence="2">DUF402 domain-containing protein</fullName>
    </submittedName>
</protein>
<dbReference type="OrthoDB" id="2735096at2"/>